<reference evidence="1 2" key="1">
    <citation type="submission" date="2019-08" db="EMBL/GenBank/DDBJ databases">
        <title>The genome of the soybean aphid Biotype 1, its phylome, world population structure and adaptation to the North American continent.</title>
        <authorList>
            <person name="Giordano R."/>
            <person name="Donthu R.K."/>
            <person name="Hernandez A.G."/>
            <person name="Wright C.L."/>
            <person name="Zimin A.V."/>
        </authorList>
    </citation>
    <scope>NUCLEOTIDE SEQUENCE [LARGE SCALE GENOMIC DNA]</scope>
    <source>
        <tissue evidence="1">Whole aphids</tissue>
    </source>
</reference>
<dbReference type="EMBL" id="VYZN01000013">
    <property type="protein sequence ID" value="KAE9541209.1"/>
    <property type="molecule type" value="Genomic_DNA"/>
</dbReference>
<sequence>MLQFYNNISPVEKYKKYQNIYTFIQLYVKQSYPLNHLQVTKAPPEIDMHMSTKTTPLSDNRTVYLFHSDTCLIGLSRIIEFYLSLKQALSYNIKPNILKMPLQSKNKHQLFKLSFSMQDLILSDPHDCIDIIHFMNDNITVIKTYQQINNYNNIDKLLYSIRNLNTLTETTNKNVSKTHFEWLHFYSLHFANKCDVFHNYYYIDIKYVYYRFKINTDLNLNFSLATERNQQIQHNKGVGFLHKTFFDILDLYIIFIVLFKNHSKGKAIKKRSI</sequence>
<proteinExistence type="predicted"/>
<name>A0A6G0TY39_APHGL</name>
<protein>
    <submittedName>
        <fullName evidence="1">Uncharacterized protein</fullName>
    </submittedName>
</protein>
<dbReference type="AlphaFoldDB" id="A0A6G0TY39"/>
<comment type="caution">
    <text evidence="1">The sequence shown here is derived from an EMBL/GenBank/DDBJ whole genome shotgun (WGS) entry which is preliminary data.</text>
</comment>
<organism evidence="1 2">
    <name type="scientific">Aphis glycines</name>
    <name type="common">Soybean aphid</name>
    <dbReference type="NCBI Taxonomy" id="307491"/>
    <lineage>
        <taxon>Eukaryota</taxon>
        <taxon>Metazoa</taxon>
        <taxon>Ecdysozoa</taxon>
        <taxon>Arthropoda</taxon>
        <taxon>Hexapoda</taxon>
        <taxon>Insecta</taxon>
        <taxon>Pterygota</taxon>
        <taxon>Neoptera</taxon>
        <taxon>Paraneoptera</taxon>
        <taxon>Hemiptera</taxon>
        <taxon>Sternorrhyncha</taxon>
        <taxon>Aphidomorpha</taxon>
        <taxon>Aphidoidea</taxon>
        <taxon>Aphididae</taxon>
        <taxon>Aphidini</taxon>
        <taxon>Aphis</taxon>
        <taxon>Aphis</taxon>
    </lineage>
</organism>
<gene>
    <name evidence="1" type="ORF">AGLY_004454</name>
</gene>
<dbReference type="Proteomes" id="UP000475862">
    <property type="component" value="Unassembled WGS sequence"/>
</dbReference>
<accession>A0A6G0TY39</accession>
<keyword evidence="2" id="KW-1185">Reference proteome</keyword>
<evidence type="ECO:0000313" key="1">
    <source>
        <dbReference type="EMBL" id="KAE9541209.1"/>
    </source>
</evidence>
<evidence type="ECO:0000313" key="2">
    <source>
        <dbReference type="Proteomes" id="UP000475862"/>
    </source>
</evidence>